<evidence type="ECO:0000313" key="2">
    <source>
        <dbReference type="Proteomes" id="UP000789525"/>
    </source>
</evidence>
<proteinExistence type="predicted"/>
<evidence type="ECO:0000313" key="1">
    <source>
        <dbReference type="EMBL" id="CAG8762511.1"/>
    </source>
</evidence>
<feature type="non-terminal residue" evidence="1">
    <location>
        <position position="1"/>
    </location>
</feature>
<reference evidence="1" key="1">
    <citation type="submission" date="2021-06" db="EMBL/GenBank/DDBJ databases">
        <authorList>
            <person name="Kallberg Y."/>
            <person name="Tangrot J."/>
            <person name="Rosling A."/>
        </authorList>
    </citation>
    <scope>NUCLEOTIDE SEQUENCE</scope>
    <source>
        <strain evidence="1">CL356</strain>
    </source>
</reference>
<protein>
    <submittedName>
        <fullName evidence="1">13577_t:CDS:1</fullName>
    </submittedName>
</protein>
<feature type="non-terminal residue" evidence="1">
    <location>
        <position position="230"/>
    </location>
</feature>
<dbReference type="Proteomes" id="UP000789525">
    <property type="component" value="Unassembled WGS sequence"/>
</dbReference>
<name>A0ACA9QS17_9GLOM</name>
<sequence>RKAKKESDDDDEDSEEEKAAPSSQGDDDVKEESVKEEDEKEKNGKMQVDEALDKLDAEAAQLLTLLGGLCSRTYPRSTGDEVREKDKTKVDRQKGELREEMNKMQIVARAKVTTDRDILFFGDKHGQLGIWDPRALKTDDEDETADGQSWKLQVHWPATAKSSVSTVNAYDCTIRWTSFTSGVSKEVYAVEDTLISGFDFTSSGQEMYISDTKGGVTHLDLRASRHEARR</sequence>
<accession>A0ACA9QS17</accession>
<organism evidence="1 2">
    <name type="scientific">Acaulospora colombiana</name>
    <dbReference type="NCBI Taxonomy" id="27376"/>
    <lineage>
        <taxon>Eukaryota</taxon>
        <taxon>Fungi</taxon>
        <taxon>Fungi incertae sedis</taxon>
        <taxon>Mucoromycota</taxon>
        <taxon>Glomeromycotina</taxon>
        <taxon>Glomeromycetes</taxon>
        <taxon>Diversisporales</taxon>
        <taxon>Acaulosporaceae</taxon>
        <taxon>Acaulospora</taxon>
    </lineage>
</organism>
<comment type="caution">
    <text evidence="1">The sequence shown here is derived from an EMBL/GenBank/DDBJ whole genome shotgun (WGS) entry which is preliminary data.</text>
</comment>
<keyword evidence="2" id="KW-1185">Reference proteome</keyword>
<gene>
    <name evidence="1" type="ORF">ACOLOM_LOCUS13272</name>
</gene>
<dbReference type="EMBL" id="CAJVPT010059749">
    <property type="protein sequence ID" value="CAG8762511.1"/>
    <property type="molecule type" value="Genomic_DNA"/>
</dbReference>